<dbReference type="SUPFAM" id="SSF52540">
    <property type="entry name" value="P-loop containing nucleoside triphosphate hydrolases"/>
    <property type="match status" value="1"/>
</dbReference>
<dbReference type="PANTHER" id="PTHR23359">
    <property type="entry name" value="NUCLEOTIDE KINASE"/>
    <property type="match status" value="1"/>
</dbReference>
<dbReference type="GO" id="GO:0006139">
    <property type="term" value="P:nucleobase-containing compound metabolic process"/>
    <property type="evidence" value="ECO:0007669"/>
    <property type="project" value="InterPro"/>
</dbReference>
<evidence type="ECO:0000256" key="2">
    <source>
        <dbReference type="ARBA" id="ARBA00022741"/>
    </source>
</evidence>
<evidence type="ECO:0000256" key="1">
    <source>
        <dbReference type="ARBA" id="ARBA00022679"/>
    </source>
</evidence>
<dbReference type="PRINTS" id="PR00094">
    <property type="entry name" value="ADENYLTKNASE"/>
</dbReference>
<accession>A0AAI8Z703</accession>
<dbReference type="Pfam" id="PF00406">
    <property type="entry name" value="ADK"/>
    <property type="match status" value="1"/>
</dbReference>
<dbReference type="Proteomes" id="UP001296104">
    <property type="component" value="Unassembled WGS sequence"/>
</dbReference>
<protein>
    <submittedName>
        <fullName evidence="5">Uridylate kinase</fullName>
    </submittedName>
</protein>
<dbReference type="AlphaFoldDB" id="A0AAI8Z703"/>
<name>A0AAI8Z703_9PEZI</name>
<dbReference type="Gene3D" id="3.40.50.300">
    <property type="entry name" value="P-loop containing nucleotide triphosphate hydrolases"/>
    <property type="match status" value="1"/>
</dbReference>
<dbReference type="GO" id="GO:0005524">
    <property type="term" value="F:ATP binding"/>
    <property type="evidence" value="ECO:0007669"/>
    <property type="project" value="InterPro"/>
</dbReference>
<dbReference type="InterPro" id="IPR027417">
    <property type="entry name" value="P-loop_NTPase"/>
</dbReference>
<dbReference type="GO" id="GO:0019205">
    <property type="term" value="F:nucleobase-containing compound kinase activity"/>
    <property type="evidence" value="ECO:0007669"/>
    <property type="project" value="InterPro"/>
</dbReference>
<evidence type="ECO:0000313" key="5">
    <source>
        <dbReference type="EMBL" id="CAK4033674.1"/>
    </source>
</evidence>
<comment type="caution">
    <text evidence="5">The sequence shown here is derived from an EMBL/GenBank/DDBJ whole genome shotgun (WGS) entry which is preliminary data.</text>
</comment>
<keyword evidence="3 4" id="KW-0418">Kinase</keyword>
<keyword evidence="6" id="KW-1185">Reference proteome</keyword>
<dbReference type="EMBL" id="CAVMBE010000091">
    <property type="protein sequence ID" value="CAK4033674.1"/>
    <property type="molecule type" value="Genomic_DNA"/>
</dbReference>
<proteinExistence type="inferred from homology"/>
<evidence type="ECO:0000256" key="3">
    <source>
        <dbReference type="ARBA" id="ARBA00022777"/>
    </source>
</evidence>
<dbReference type="HAMAP" id="MF_00235">
    <property type="entry name" value="Adenylate_kinase_Adk"/>
    <property type="match status" value="1"/>
</dbReference>
<keyword evidence="2" id="KW-0547">Nucleotide-binding</keyword>
<keyword evidence="1 4" id="KW-0808">Transferase</keyword>
<reference evidence="5" key="1">
    <citation type="submission" date="2023-11" db="EMBL/GenBank/DDBJ databases">
        <authorList>
            <person name="Alioto T."/>
            <person name="Alioto T."/>
            <person name="Gomez Garrido J."/>
        </authorList>
    </citation>
    <scope>NUCLEOTIDE SEQUENCE</scope>
</reference>
<gene>
    <name evidence="5" type="ORF">LECACI_7A008832</name>
</gene>
<organism evidence="5 6">
    <name type="scientific">Lecanosticta acicola</name>
    <dbReference type="NCBI Taxonomy" id="111012"/>
    <lineage>
        <taxon>Eukaryota</taxon>
        <taxon>Fungi</taxon>
        <taxon>Dikarya</taxon>
        <taxon>Ascomycota</taxon>
        <taxon>Pezizomycotina</taxon>
        <taxon>Dothideomycetes</taxon>
        <taxon>Dothideomycetidae</taxon>
        <taxon>Mycosphaerellales</taxon>
        <taxon>Mycosphaerellaceae</taxon>
        <taxon>Lecanosticta</taxon>
    </lineage>
</organism>
<sequence length="206" mass="23005">MCGEHQLRSSDNGNITFVLGAPGAGKGTLCKQFAKDHNYYHLSVGDFLRELVSSTKPCQTEDGAVDLQMIRKSLQARELIPAEVLARLLREKIANEKQKDYTGFLVDGFPRNEASAVSFVENVGRPGKIWIFNCPKAVAKERFLERAREQDDTAELFEKRYTEFEKNNRMVLEVLEGKYGIARIEIDTSGTAEGSTAKLLQALGTD</sequence>
<evidence type="ECO:0000313" key="6">
    <source>
        <dbReference type="Proteomes" id="UP001296104"/>
    </source>
</evidence>
<dbReference type="InterPro" id="IPR000850">
    <property type="entry name" value="Adenylat/UMP-CMP_kin"/>
</dbReference>
<evidence type="ECO:0000256" key="4">
    <source>
        <dbReference type="RuleBase" id="RU003330"/>
    </source>
</evidence>
<comment type="similarity">
    <text evidence="4">Belongs to the adenylate kinase family.</text>
</comment>
<dbReference type="CDD" id="cd01428">
    <property type="entry name" value="ADK"/>
    <property type="match status" value="1"/>
</dbReference>